<name>A0A3G4ZX65_9VIRU</name>
<sequence>MVYYDYWNEINIMEQQNTILLWMQKQPLTPKRIKRIHQFLSCHELKVYMDRKIIKFKCPPDFIRYADYHGDNLYENNVNSIIKNKKAIEEIYLTQIKNDPFPGFCDRKFIMSTANRMIIVNVRNGSTETINQRYCTNSWNLETYKIKDNYLQKINNIIFTPLKFSDGSTLDDRANGIPIPHPEKHKKYPHYDKYMLNRHNQSKRIRLLGFNKRSHTDYDYLNKSKFYNNTVRTLKIPIPLRLNNWRDGNTIIKMISIGNSHVYILIKEFVSYWVTDKDGDKDISNYSIGYAFLLNFNTGYSENISKIPTPLTNLIESSEFDSTTIIREIPFTKEDRLDAVKFLDFTPLPTVLNNIIVDYCIL</sequence>
<gene>
    <name evidence="1" type="ORF">Edafosvirus19_18</name>
</gene>
<organism evidence="1">
    <name type="scientific">Edafosvirus sp</name>
    <dbReference type="NCBI Taxonomy" id="2487765"/>
    <lineage>
        <taxon>Viruses</taxon>
        <taxon>Varidnaviria</taxon>
        <taxon>Bamfordvirae</taxon>
        <taxon>Nucleocytoviricota</taxon>
        <taxon>Megaviricetes</taxon>
        <taxon>Imitervirales</taxon>
        <taxon>Mimiviridae</taxon>
        <taxon>Klosneuvirinae</taxon>
    </lineage>
</organism>
<reference evidence="1" key="1">
    <citation type="submission" date="2018-10" db="EMBL/GenBank/DDBJ databases">
        <title>Hidden diversity of soil giant viruses.</title>
        <authorList>
            <person name="Schulz F."/>
            <person name="Alteio L."/>
            <person name="Goudeau D."/>
            <person name="Ryan E.M."/>
            <person name="Malmstrom R.R."/>
            <person name="Blanchard J."/>
            <person name="Woyke T."/>
        </authorList>
    </citation>
    <scope>NUCLEOTIDE SEQUENCE</scope>
    <source>
        <strain evidence="1">EDV1</strain>
    </source>
</reference>
<accession>A0A3G4ZX65</accession>
<protein>
    <submittedName>
        <fullName evidence="1">Uncharacterized protein</fullName>
    </submittedName>
</protein>
<dbReference type="EMBL" id="MK072084">
    <property type="protein sequence ID" value="AYV78591.1"/>
    <property type="molecule type" value="Genomic_DNA"/>
</dbReference>
<evidence type="ECO:0000313" key="1">
    <source>
        <dbReference type="EMBL" id="AYV78591.1"/>
    </source>
</evidence>
<proteinExistence type="predicted"/>